<dbReference type="KEGG" id="vde:111247324"/>
<keyword evidence="6 20" id="KW-1133">Transmembrane helix</keyword>
<dbReference type="EnsemblMetazoa" id="XM_022798090">
    <property type="protein sequence ID" value="XP_022653825"/>
    <property type="gene ID" value="LOC111247324"/>
</dbReference>
<evidence type="ECO:0000256" key="13">
    <source>
        <dbReference type="ARBA" id="ARBA00023286"/>
    </source>
</evidence>
<comment type="similarity">
    <text evidence="1">Belongs to the glutamate-gated ion channel (TC 1.A.10.1) family.</text>
</comment>
<dbReference type="RefSeq" id="XP_022653826.1">
    <property type="nucleotide sequence ID" value="XM_022798091.1"/>
</dbReference>
<keyword evidence="14" id="KW-0407">Ion channel</keyword>
<dbReference type="RefSeq" id="XP_022653827.1">
    <property type="nucleotide sequence ID" value="XM_022798092.1"/>
</dbReference>
<dbReference type="Pfam" id="PF01094">
    <property type="entry name" value="ANF_receptor"/>
    <property type="match status" value="1"/>
</dbReference>
<keyword evidence="4 20" id="KW-0812">Transmembrane</keyword>
<evidence type="ECO:0000256" key="16">
    <source>
        <dbReference type="PIRSR" id="PIRSR601508-1"/>
    </source>
</evidence>
<dbReference type="PANTHER" id="PTHR18966">
    <property type="entry name" value="IONOTROPIC GLUTAMATE RECEPTOR"/>
    <property type="match status" value="1"/>
</dbReference>
<dbReference type="SUPFAM" id="SSF53822">
    <property type="entry name" value="Periplasmic binding protein-like I"/>
    <property type="match status" value="1"/>
</dbReference>
<dbReference type="EnsemblMetazoa" id="XM_022798091">
    <property type="protein sequence ID" value="XP_022653826"/>
    <property type="gene ID" value="LOC111247324"/>
</dbReference>
<evidence type="ECO:0000256" key="18">
    <source>
        <dbReference type="PIRSR" id="PIRSR601508-3"/>
    </source>
</evidence>
<evidence type="ECO:0000256" key="17">
    <source>
        <dbReference type="PIRSR" id="PIRSR601508-2"/>
    </source>
</evidence>
<evidence type="ECO:0000256" key="2">
    <source>
        <dbReference type="ARBA" id="ARBA00022448"/>
    </source>
</evidence>
<evidence type="ECO:0000313" key="25">
    <source>
        <dbReference type="Proteomes" id="UP000594260"/>
    </source>
</evidence>
<organism evidence="24 25">
    <name type="scientific">Varroa destructor</name>
    <name type="common">Honeybee mite</name>
    <dbReference type="NCBI Taxonomy" id="109461"/>
    <lineage>
        <taxon>Eukaryota</taxon>
        <taxon>Metazoa</taxon>
        <taxon>Ecdysozoa</taxon>
        <taxon>Arthropoda</taxon>
        <taxon>Chelicerata</taxon>
        <taxon>Arachnida</taxon>
        <taxon>Acari</taxon>
        <taxon>Parasitiformes</taxon>
        <taxon>Mesostigmata</taxon>
        <taxon>Gamasina</taxon>
        <taxon>Dermanyssoidea</taxon>
        <taxon>Varroidae</taxon>
        <taxon>Varroa</taxon>
    </lineage>
</organism>
<dbReference type="EnsemblMetazoa" id="XM_022798097">
    <property type="protein sequence ID" value="XP_022653832"/>
    <property type="gene ID" value="LOC111247324"/>
</dbReference>
<evidence type="ECO:0000256" key="11">
    <source>
        <dbReference type="ARBA" id="ARBA00023180"/>
    </source>
</evidence>
<dbReference type="GeneID" id="111247324"/>
<feature type="disulfide bond" evidence="18">
    <location>
        <begin position="790"/>
        <end position="846"/>
    </location>
</feature>
<dbReference type="EnsemblMetazoa" id="XM_022798092">
    <property type="protein sequence ID" value="XP_022653827"/>
    <property type="gene ID" value="LOC111247324"/>
</dbReference>
<evidence type="ECO:0000256" key="10">
    <source>
        <dbReference type="ARBA" id="ARBA00023170"/>
    </source>
</evidence>
<evidence type="ECO:0000256" key="12">
    <source>
        <dbReference type="ARBA" id="ARBA00023257"/>
    </source>
</evidence>
<dbReference type="RefSeq" id="XP_022653833.1">
    <property type="nucleotide sequence ID" value="XM_022798098.1"/>
</dbReference>
<evidence type="ECO:0000256" key="14">
    <source>
        <dbReference type="ARBA" id="ARBA00023303"/>
    </source>
</evidence>
<dbReference type="SUPFAM" id="SSF81324">
    <property type="entry name" value="Voltage-gated potassium channels"/>
    <property type="match status" value="1"/>
</dbReference>
<dbReference type="EnsemblMetazoa" id="XM_022798098">
    <property type="protein sequence ID" value="XP_022653833"/>
    <property type="gene ID" value="LOC111247324"/>
</dbReference>
<dbReference type="PRINTS" id="PR00177">
    <property type="entry name" value="NMDARECEPTOR"/>
</dbReference>
<keyword evidence="8" id="KW-0406">Ion transport</keyword>
<sequence length="950" mass="106909">MSSFAASLAATIDPVRSQLLLSLASLSILLSALHRSQAIDHVNIGGIFDQEDEGLANHFTLAVDRVNRDLGMLGATKFQAKMFRVTPKDSFGASKRVCELARHKVAAFVGPSSPSVKELVKATAFRLNVPHVSTSWELHERQSPYTLRMYPEADLLARAYRDIISEKKWKKFAIFYDSDDVLVMLKYVLADGFNQTAPDVLLYEFDPDLSYEKMLKDIGTRNHFNVIIGLRPDRVKEALLAAEGSYSSFYHSYLILGLSYSFRHISITNAEHCTRFKDFHSYKMEEVVMQRYLANVTMFRLVDPSRSEFQEVNNRPRSNSQLPTDSSIFGHVDAPNVWAPPSTTPPDDLDVERLTTEEALMYDAVSLIANGVHNLLRMNILGFQQLDCNKTNSNWDYGQLFLDHMKELTIRGLTGDVRLDKEGKRDMFTLDVLELNKGSKQWSFLKKSSWDPTTGINKPEGDEAVHDVEFSVSGMILKVVTVENAPYTIINHSLTGQDRFYGYAIDLIKMLAEKANFTPEFYIAPDSAYGSHIGGGVWNGMIGDLMKHKADIAIVDLTTTAERESVVDFTTPFMNTGISILLRTPEMQPPSLFSFLHPFSPLVWFYTLTVYILITVAVYVLGRFTPYEWVPSHPCDPDSEPENQFGTISDCFWFTMGSIMQQGSDLVPRAVSTRTLASLWYFFCLILISSYTANLAAFLTAARMSSPIENANDLAKQTDIAYGAKDGGSTKRFFQNSNNTVYKRMWAYMESQKPSVFPKTNEEGIQRVLKGDYAYLMEVTSIDYLVERNCNLTKIGGLLDNKGYGIATPQGSQVRGILEHHLIIMQEKGVLQELKDLWWKIPGEPCDRVKDDSAEMSMESLGGVFYTLYGGVLIGVFVALIEFWWEKSQAPYGERDHILVEFLRELKLVLTCTGSRPNPESADNSIADDAASRRSGHSRQASQVFATLNT</sequence>
<keyword evidence="7" id="KW-0770">Synapse</keyword>
<keyword evidence="18" id="KW-1015">Disulfide bond</keyword>
<evidence type="ECO:0000256" key="5">
    <source>
        <dbReference type="ARBA" id="ARBA00022729"/>
    </source>
</evidence>
<comment type="subcellular location">
    <subcellularLocation>
        <location evidence="15">Postsynaptic cell membrane</location>
        <topology evidence="15">Multi-pass membrane protein</topology>
    </subcellularLocation>
</comment>
<dbReference type="EnsemblMetazoa" id="XM_022798096">
    <property type="protein sequence ID" value="XP_022653831"/>
    <property type="gene ID" value="LOC111247324"/>
</dbReference>
<name>A0A7M7M6T7_VARDE</name>
<feature type="domain" description="Ionotropic glutamate receptor C-terminal" evidence="22">
    <location>
        <begin position="476"/>
        <end position="841"/>
    </location>
</feature>
<keyword evidence="25" id="KW-1185">Reference proteome</keyword>
<dbReference type="OMA" id="IHTTPAW"/>
<feature type="chain" id="PRO_5036207490" evidence="21">
    <location>
        <begin position="39"/>
        <end position="950"/>
    </location>
</feature>
<dbReference type="GO" id="GO:0045211">
    <property type="term" value="C:postsynaptic membrane"/>
    <property type="evidence" value="ECO:0007669"/>
    <property type="project" value="UniProtKB-SubCell"/>
</dbReference>
<dbReference type="EnsemblMetazoa" id="XM_022798094">
    <property type="protein sequence ID" value="XP_022653829"/>
    <property type="gene ID" value="LOC111247324"/>
</dbReference>
<evidence type="ECO:0000256" key="3">
    <source>
        <dbReference type="ARBA" id="ARBA00022475"/>
    </source>
</evidence>
<evidence type="ECO:0000259" key="23">
    <source>
        <dbReference type="SMART" id="SM00918"/>
    </source>
</evidence>
<dbReference type="EnsemblMetazoa" id="XM_022798089">
    <property type="protein sequence ID" value="XP_022653824"/>
    <property type="gene ID" value="LOC111247324"/>
</dbReference>
<keyword evidence="3" id="KW-1003">Cell membrane</keyword>
<evidence type="ECO:0000256" key="4">
    <source>
        <dbReference type="ARBA" id="ARBA00022692"/>
    </source>
</evidence>
<dbReference type="RefSeq" id="XP_022653829.1">
    <property type="nucleotide sequence ID" value="XM_022798094.1"/>
</dbReference>
<dbReference type="InterPro" id="IPR015683">
    <property type="entry name" value="Ionotropic_Glu_rcpt"/>
</dbReference>
<dbReference type="FunFam" id="3.40.190.10:FF:000024">
    <property type="entry name" value="Glutamate receptor, ionotropic, delta 1"/>
    <property type="match status" value="1"/>
</dbReference>
<keyword evidence="12" id="KW-0628">Postsynaptic cell membrane</keyword>
<dbReference type="RefSeq" id="XP_022653832.1">
    <property type="nucleotide sequence ID" value="XM_022798097.1"/>
</dbReference>
<feature type="binding site" evidence="16">
    <location>
        <position position="558"/>
    </location>
    <ligand>
        <name>L-glutamate</name>
        <dbReference type="ChEBI" id="CHEBI:29985"/>
    </ligand>
</feature>
<dbReference type="EnsemblMetazoa" id="XM_022798093">
    <property type="protein sequence ID" value="XP_022653828"/>
    <property type="gene ID" value="LOC111247324"/>
</dbReference>
<evidence type="ECO:0000256" key="9">
    <source>
        <dbReference type="ARBA" id="ARBA00023136"/>
    </source>
</evidence>
<feature type="binding site" evidence="16">
    <location>
        <position position="778"/>
    </location>
    <ligand>
        <name>L-glutamate</name>
        <dbReference type="ChEBI" id="CHEBI:29985"/>
    </ligand>
</feature>
<dbReference type="Pfam" id="PF00060">
    <property type="entry name" value="Lig_chan"/>
    <property type="match status" value="1"/>
</dbReference>
<evidence type="ECO:0000256" key="15">
    <source>
        <dbReference type="ARBA" id="ARBA00034104"/>
    </source>
</evidence>
<evidence type="ECO:0000259" key="22">
    <source>
        <dbReference type="SMART" id="SM00079"/>
    </source>
</evidence>
<dbReference type="Pfam" id="PF10613">
    <property type="entry name" value="Lig_chan-Glu_bd"/>
    <property type="match status" value="1"/>
</dbReference>
<evidence type="ECO:0000256" key="8">
    <source>
        <dbReference type="ARBA" id="ARBA00023065"/>
    </source>
</evidence>
<evidence type="ECO:0000256" key="1">
    <source>
        <dbReference type="ARBA" id="ARBA00008685"/>
    </source>
</evidence>
<dbReference type="InterPro" id="IPR001508">
    <property type="entry name" value="Iono_Glu_rcpt_met"/>
</dbReference>
<proteinExistence type="inferred from homology"/>
<dbReference type="InterPro" id="IPR001320">
    <property type="entry name" value="Iontro_rcpt_C"/>
</dbReference>
<dbReference type="RefSeq" id="XP_022653834.1">
    <property type="nucleotide sequence ID" value="XM_022798099.1"/>
</dbReference>
<feature type="site" description="Crucial to convey clamshell closure to channel opening" evidence="17">
    <location>
        <position position="708"/>
    </location>
</feature>
<dbReference type="FunFam" id="1.10.287.70:FF:000010">
    <property type="entry name" value="Putative glutamate receptor ionotropic kainate 1"/>
    <property type="match status" value="1"/>
</dbReference>
<keyword evidence="9 20" id="KW-0472">Membrane</keyword>
<feature type="signal peptide" evidence="21">
    <location>
        <begin position="1"/>
        <end position="38"/>
    </location>
</feature>
<feature type="transmembrane region" description="Helical" evidence="20">
    <location>
        <begin position="603"/>
        <end position="622"/>
    </location>
</feature>
<dbReference type="InParanoid" id="A0A7M7M6T7"/>
<dbReference type="Gene3D" id="3.40.50.2300">
    <property type="match status" value="2"/>
</dbReference>
<accession>A0A7M7M6T7</accession>
<dbReference type="GO" id="GO:0038023">
    <property type="term" value="F:signaling receptor activity"/>
    <property type="evidence" value="ECO:0007669"/>
    <property type="project" value="InterPro"/>
</dbReference>
<dbReference type="InterPro" id="IPR028082">
    <property type="entry name" value="Peripla_BP_I"/>
</dbReference>
<dbReference type="RefSeq" id="XP_022653824.1">
    <property type="nucleotide sequence ID" value="XM_022798089.1"/>
</dbReference>
<evidence type="ECO:0000256" key="7">
    <source>
        <dbReference type="ARBA" id="ARBA00023018"/>
    </source>
</evidence>
<keyword evidence="5 21" id="KW-0732">Signal</keyword>
<dbReference type="RefSeq" id="XP_022653831.1">
    <property type="nucleotide sequence ID" value="XM_022798096.1"/>
</dbReference>
<protein>
    <submittedName>
        <fullName evidence="24">Uncharacterized protein</fullName>
    </submittedName>
</protein>
<feature type="domain" description="Ionotropic glutamate receptor L-glutamate and glycine-binding" evidence="23">
    <location>
        <begin position="486"/>
        <end position="547"/>
    </location>
</feature>
<evidence type="ECO:0000256" key="6">
    <source>
        <dbReference type="ARBA" id="ARBA00022989"/>
    </source>
</evidence>
<dbReference type="FunFam" id="3.40.190.10:FF:000060">
    <property type="entry name" value="Glutamate receptor ionotropic, kainate 1"/>
    <property type="match status" value="1"/>
</dbReference>
<feature type="transmembrane region" description="Helical" evidence="20">
    <location>
        <begin position="864"/>
        <end position="885"/>
    </location>
</feature>
<feature type="binding site" evidence="16">
    <location>
        <position position="729"/>
    </location>
    <ligand>
        <name>L-glutamate</name>
        <dbReference type="ChEBI" id="CHEBI:29985"/>
    </ligand>
</feature>
<evidence type="ECO:0000256" key="20">
    <source>
        <dbReference type="SAM" id="Phobius"/>
    </source>
</evidence>
<feature type="region of interest" description="Disordered" evidence="19">
    <location>
        <begin position="916"/>
        <end position="950"/>
    </location>
</feature>
<dbReference type="InterPro" id="IPR019594">
    <property type="entry name" value="Glu/Gly-bd"/>
</dbReference>
<dbReference type="Proteomes" id="UP000594260">
    <property type="component" value="Unplaced"/>
</dbReference>
<keyword evidence="11" id="KW-0325">Glycoprotein</keyword>
<dbReference type="GO" id="GO:0015276">
    <property type="term" value="F:ligand-gated monoatomic ion channel activity"/>
    <property type="evidence" value="ECO:0007669"/>
    <property type="project" value="InterPro"/>
</dbReference>
<keyword evidence="10" id="KW-0675">Receptor</keyword>
<evidence type="ECO:0000256" key="19">
    <source>
        <dbReference type="SAM" id="MobiDB-lite"/>
    </source>
</evidence>
<dbReference type="EnsemblMetazoa" id="XM_022798099">
    <property type="protein sequence ID" value="XP_022653834"/>
    <property type="gene ID" value="LOC111247324"/>
</dbReference>
<keyword evidence="2" id="KW-0813">Transport</keyword>
<keyword evidence="13" id="KW-1071">Ligand-gated ion channel</keyword>
<dbReference type="SUPFAM" id="SSF53850">
    <property type="entry name" value="Periplasmic binding protein-like II"/>
    <property type="match status" value="1"/>
</dbReference>
<dbReference type="AlphaFoldDB" id="A0A7M7M6T7"/>
<feature type="compositionally biased region" description="Polar residues" evidence="19">
    <location>
        <begin position="938"/>
        <end position="950"/>
    </location>
</feature>
<reference evidence="24" key="1">
    <citation type="submission" date="2021-01" db="UniProtKB">
        <authorList>
            <consortium name="EnsemblMetazoa"/>
        </authorList>
    </citation>
    <scope>IDENTIFICATION</scope>
</reference>
<evidence type="ECO:0000256" key="21">
    <source>
        <dbReference type="SAM" id="SignalP"/>
    </source>
</evidence>
<feature type="binding site" evidence="16">
    <location>
        <position position="563"/>
    </location>
    <ligand>
        <name>L-glutamate</name>
        <dbReference type="ChEBI" id="CHEBI:29985"/>
    </ligand>
</feature>
<dbReference type="SMART" id="SM00918">
    <property type="entry name" value="Lig_chan-Glu_bd"/>
    <property type="match status" value="1"/>
</dbReference>
<dbReference type="RefSeq" id="XP_022653830.1">
    <property type="nucleotide sequence ID" value="XM_022798095.1"/>
</dbReference>
<dbReference type="Gene3D" id="1.10.287.70">
    <property type="match status" value="1"/>
</dbReference>
<feature type="transmembrane region" description="Helical" evidence="20">
    <location>
        <begin position="679"/>
        <end position="702"/>
    </location>
</feature>
<dbReference type="SMART" id="SM00079">
    <property type="entry name" value="PBPe"/>
    <property type="match status" value="1"/>
</dbReference>
<dbReference type="EnsemblMetazoa" id="XM_022798095">
    <property type="protein sequence ID" value="XP_022653830"/>
    <property type="gene ID" value="LOC111247324"/>
</dbReference>
<dbReference type="InterPro" id="IPR001828">
    <property type="entry name" value="ANF_lig-bd_rcpt"/>
</dbReference>
<feature type="binding site" evidence="16">
    <location>
        <position position="730"/>
    </location>
    <ligand>
        <name>L-glutamate</name>
        <dbReference type="ChEBI" id="CHEBI:29985"/>
    </ligand>
</feature>
<dbReference type="RefSeq" id="XP_022653825.1">
    <property type="nucleotide sequence ID" value="XM_022798090.1"/>
</dbReference>
<dbReference type="OrthoDB" id="5984008at2759"/>
<evidence type="ECO:0000313" key="24">
    <source>
        <dbReference type="EnsemblMetazoa" id="XP_022653831"/>
    </source>
</evidence>
<dbReference type="Gene3D" id="3.40.190.10">
    <property type="entry name" value="Periplasmic binding protein-like II"/>
    <property type="match status" value="2"/>
</dbReference>
<dbReference type="RefSeq" id="XP_022653828.1">
    <property type="nucleotide sequence ID" value="XM_022798093.1"/>
</dbReference>